<feature type="transmembrane region" description="Helical" evidence="5">
    <location>
        <begin position="149"/>
        <end position="166"/>
    </location>
</feature>
<evidence type="ECO:0000256" key="1">
    <source>
        <dbReference type="ARBA" id="ARBA00004141"/>
    </source>
</evidence>
<dbReference type="InterPro" id="IPR036249">
    <property type="entry name" value="Thioredoxin-like_sf"/>
</dbReference>
<evidence type="ECO:0000256" key="4">
    <source>
        <dbReference type="ARBA" id="ARBA00023136"/>
    </source>
</evidence>
<dbReference type="SUPFAM" id="SSF52833">
    <property type="entry name" value="Thioredoxin-like"/>
    <property type="match status" value="1"/>
</dbReference>
<dbReference type="EMBL" id="WWNE01000012">
    <property type="protein sequence ID" value="NBG66982.1"/>
    <property type="molecule type" value="Genomic_DNA"/>
</dbReference>
<dbReference type="AlphaFoldDB" id="A0A6N9NM75"/>
<evidence type="ECO:0000256" key="2">
    <source>
        <dbReference type="ARBA" id="ARBA00022692"/>
    </source>
</evidence>
<feature type="transmembrane region" description="Helical" evidence="5">
    <location>
        <begin position="120"/>
        <end position="137"/>
    </location>
</feature>
<comment type="subcellular location">
    <subcellularLocation>
        <location evidence="1">Membrane</location>
        <topology evidence="1">Multi-pass membrane protein</topology>
    </subcellularLocation>
</comment>
<evidence type="ECO:0000313" key="7">
    <source>
        <dbReference type="EMBL" id="NBG66982.1"/>
    </source>
</evidence>
<dbReference type="Pfam" id="PF07291">
    <property type="entry name" value="MauE"/>
    <property type="match status" value="1"/>
</dbReference>
<dbReference type="InterPro" id="IPR009908">
    <property type="entry name" value="Methylamine_util_MauE"/>
</dbReference>
<evidence type="ECO:0000256" key="5">
    <source>
        <dbReference type="SAM" id="Phobius"/>
    </source>
</evidence>
<proteinExistence type="predicted"/>
<dbReference type="Gene3D" id="3.40.30.10">
    <property type="entry name" value="Glutaredoxin"/>
    <property type="match status" value="1"/>
</dbReference>
<sequence>MKLLLHFSRLFVGNLFIFSGVVKANDPLGFSYKLQEYFTEFGTDWDWLMEIAMPFAAAVCILEIILGVAVLVGYKMKEVSWILLGMILFFTGLTFASAVFEIVRSCGCFGDAIPLTPWQSFYKDLILLALILILFIKRNTIQPFEDAKPALIYFFISLIVMGALSYQLSWNFPLVLTIGVLGANLVMFLINKNKHALVAVVVSLIVSTAFSINCVWHLPQRDFRPYAIGKNLPEQMTLPEDAIQPVYENILTYKNKSTGEVKEFTQDNYPWDDDNWEWVNTESKLIKEGDVAKITDFSVVDNDGNDITEIVNSEDLIFLVVMYDLHKTSTNKMDLINDFAKKAEAEGIEFIGLSAASYEVAEEFRHKNQTPFPIYTTDGIVLKTIIRSNPGLVMMRRGTVVGKWHNNDIPTFEDVSEEYNVTQ</sequence>
<keyword evidence="8" id="KW-1185">Reference proteome</keyword>
<accession>A0A6N9NM75</accession>
<evidence type="ECO:0000259" key="6">
    <source>
        <dbReference type="Pfam" id="PF07291"/>
    </source>
</evidence>
<comment type="caution">
    <text evidence="7">The sequence shown here is derived from an EMBL/GenBank/DDBJ whole genome shotgun (WGS) entry which is preliminary data.</text>
</comment>
<dbReference type="RefSeq" id="WP_160633933.1">
    <property type="nucleotide sequence ID" value="NZ_WWNE01000012.1"/>
</dbReference>
<feature type="transmembrane region" description="Helical" evidence="5">
    <location>
        <begin position="197"/>
        <end position="218"/>
    </location>
</feature>
<evidence type="ECO:0000256" key="3">
    <source>
        <dbReference type="ARBA" id="ARBA00022989"/>
    </source>
</evidence>
<dbReference type="GO" id="GO:0030416">
    <property type="term" value="P:methylamine metabolic process"/>
    <property type="evidence" value="ECO:0007669"/>
    <property type="project" value="InterPro"/>
</dbReference>
<feature type="transmembrane region" description="Helical" evidence="5">
    <location>
        <begin position="172"/>
        <end position="190"/>
    </location>
</feature>
<keyword evidence="3 5" id="KW-1133">Transmembrane helix</keyword>
<feature type="transmembrane region" description="Helical" evidence="5">
    <location>
        <begin position="81"/>
        <end position="100"/>
    </location>
</feature>
<reference evidence="7 8" key="1">
    <citation type="submission" date="2019-12" db="EMBL/GenBank/DDBJ databases">
        <authorList>
            <person name="Zhao J."/>
        </authorList>
    </citation>
    <scope>NUCLEOTIDE SEQUENCE [LARGE SCALE GENOMIC DNA]</scope>
    <source>
        <strain evidence="7 8">S-15</strain>
    </source>
</reference>
<feature type="domain" description="Methylamine utilisation protein MauE" evidence="6">
    <location>
        <begin position="1"/>
        <end position="135"/>
    </location>
</feature>
<dbReference type="GO" id="GO:0016020">
    <property type="term" value="C:membrane"/>
    <property type="evidence" value="ECO:0007669"/>
    <property type="project" value="UniProtKB-SubCell"/>
</dbReference>
<evidence type="ECO:0000313" key="8">
    <source>
        <dbReference type="Proteomes" id="UP000470771"/>
    </source>
</evidence>
<feature type="transmembrane region" description="Helical" evidence="5">
    <location>
        <begin position="51"/>
        <end position="74"/>
    </location>
</feature>
<protein>
    <submittedName>
        <fullName evidence="7">DoxX family membrane protein</fullName>
    </submittedName>
</protein>
<keyword evidence="4 5" id="KW-0472">Membrane</keyword>
<organism evidence="7 8">
    <name type="scientific">Acidiluteibacter ferrifornacis</name>
    <dbReference type="NCBI Taxonomy" id="2692424"/>
    <lineage>
        <taxon>Bacteria</taxon>
        <taxon>Pseudomonadati</taxon>
        <taxon>Bacteroidota</taxon>
        <taxon>Flavobacteriia</taxon>
        <taxon>Flavobacteriales</taxon>
        <taxon>Cryomorphaceae</taxon>
        <taxon>Acidiluteibacter</taxon>
    </lineage>
</organism>
<name>A0A6N9NM75_9FLAO</name>
<keyword evidence="2 5" id="KW-0812">Transmembrane</keyword>
<gene>
    <name evidence="7" type="ORF">GQN54_12710</name>
</gene>
<dbReference type="Proteomes" id="UP000470771">
    <property type="component" value="Unassembled WGS sequence"/>
</dbReference>